<dbReference type="Gene3D" id="2.40.110.10">
    <property type="entry name" value="Butyryl-CoA Dehydrogenase, subunit A, domain 2"/>
    <property type="match status" value="1"/>
</dbReference>
<keyword evidence="3" id="KW-1185">Reference proteome</keyword>
<reference evidence="2 3" key="1">
    <citation type="submission" date="2023-09" db="EMBL/GenBank/DDBJ databases">
        <title>Description of three actinobacteria isolated from air of manufacturing shop in a pharmaceutical factory.</title>
        <authorList>
            <person name="Zhang D.-F."/>
        </authorList>
    </citation>
    <scope>NUCLEOTIDE SEQUENCE [LARGE SCALE GENOMIC DNA]</scope>
    <source>
        <strain evidence="2 3">LY-0111</strain>
    </source>
</reference>
<keyword evidence="2" id="KW-0560">Oxidoreductase</keyword>
<feature type="region of interest" description="Disordered" evidence="1">
    <location>
        <begin position="55"/>
        <end position="74"/>
    </location>
</feature>
<dbReference type="RefSeq" id="WP_310546985.1">
    <property type="nucleotide sequence ID" value="NZ_JAVKGR010000001.1"/>
</dbReference>
<gene>
    <name evidence="2" type="ORF">RIL96_00220</name>
</gene>
<organism evidence="2 3">
    <name type="scientific">Nesterenkonia aerolata</name>
    <dbReference type="NCBI Taxonomy" id="3074079"/>
    <lineage>
        <taxon>Bacteria</taxon>
        <taxon>Bacillati</taxon>
        <taxon>Actinomycetota</taxon>
        <taxon>Actinomycetes</taxon>
        <taxon>Micrococcales</taxon>
        <taxon>Micrococcaceae</taxon>
        <taxon>Nesterenkonia</taxon>
    </lineage>
</organism>
<dbReference type="GO" id="GO:0016491">
    <property type="term" value="F:oxidoreductase activity"/>
    <property type="evidence" value="ECO:0007669"/>
    <property type="project" value="UniProtKB-KW"/>
</dbReference>
<accession>A0ABU2DNH1</accession>
<name>A0ABU2DNH1_9MICC</name>
<dbReference type="SUPFAM" id="SSF56645">
    <property type="entry name" value="Acyl-CoA dehydrogenase NM domain-like"/>
    <property type="match status" value="1"/>
</dbReference>
<proteinExistence type="predicted"/>
<evidence type="ECO:0000313" key="2">
    <source>
        <dbReference type="EMBL" id="MDR8017991.1"/>
    </source>
</evidence>
<evidence type="ECO:0000256" key="1">
    <source>
        <dbReference type="SAM" id="MobiDB-lite"/>
    </source>
</evidence>
<dbReference type="Proteomes" id="UP001251870">
    <property type="component" value="Unassembled WGS sequence"/>
</dbReference>
<dbReference type="InterPro" id="IPR009100">
    <property type="entry name" value="AcylCoA_DH/oxidase_NM_dom_sf"/>
</dbReference>
<dbReference type="InterPro" id="IPR046373">
    <property type="entry name" value="Acyl-CoA_Oxase/DH_mid-dom_sf"/>
</dbReference>
<dbReference type="EMBL" id="JAVKGR010000001">
    <property type="protein sequence ID" value="MDR8017991.1"/>
    <property type="molecule type" value="Genomic_DNA"/>
</dbReference>
<evidence type="ECO:0000313" key="3">
    <source>
        <dbReference type="Proteomes" id="UP001251870"/>
    </source>
</evidence>
<sequence length="374" mass="38730">MVGQTREPHGSTPAGTDVPVALLERITAEAEAVDRGDAETLEQLVAFGEAGLTTLGSVSDTEGRPGQQSGQGGLPDLVGAVEALARRSLSSAFALWGHRMAIEYLLAADTPYAHRVLPGLRAGAVPGVSGMASAFRRFVGAGEVDLTARADGEDLLIDGTVPWATNLYPGALVVSAAVDEQGDPLLLAFTLDQQGVEVGAPLDLLALRGTRSTSVRLNAVRVPGEQVLSRDFTGLLRAVRPTFAALQSALCLGLAAESLAQTEVSLGKAAEGSFLTTFAPDLAEAQHELGRVRGQLDAVAATVGTGTPPTPAQVLQTRHAAGLLAVQAAGLELRTAGGRAFVHGSAANRRFRESAFLPVQSPSEGQLRWELARG</sequence>
<protein>
    <submittedName>
        <fullName evidence="2">Acyl-CoA dehydrogenase family protein</fullName>
        <ecNumber evidence="2">1.-.-.-</ecNumber>
    </submittedName>
</protein>
<dbReference type="EC" id="1.-.-.-" evidence="2"/>
<comment type="caution">
    <text evidence="2">The sequence shown here is derived from an EMBL/GenBank/DDBJ whole genome shotgun (WGS) entry which is preliminary data.</text>
</comment>